<dbReference type="PANTHER" id="PTHR43555:SF1">
    <property type="entry name" value="PHOSPHORIBOSYLFORMYLGLYCINAMIDINE SYNTHASE SUBUNIT PURL"/>
    <property type="match status" value="1"/>
</dbReference>
<comment type="pathway">
    <text evidence="8">Purine metabolism; IMP biosynthesis via de novo pathway; 5-amino-1-(5-phospho-D-ribosyl)imidazole from N(2)-formyl-N(1)-(5-phospho-D-ribosyl)glycinamide: step 1/2.</text>
</comment>
<reference evidence="12 13" key="2">
    <citation type="journal article" date="2012" name="Stand. Genomic Sci.">
        <title>Complete genome sequence of the moderately thermophilic mineral-sulfide-oxidizing firmicute Sulfobacillus acidophilus type strain (NAL(T)).</title>
        <authorList>
            <person name="Anderson I."/>
            <person name="Chertkov O."/>
            <person name="Chen A."/>
            <person name="Saunders E."/>
            <person name="Lapidus A."/>
            <person name="Nolan M."/>
            <person name="Lucas S."/>
            <person name="Hammon N."/>
            <person name="Deshpande S."/>
            <person name="Cheng J.F."/>
            <person name="Han C."/>
            <person name="Tapia R."/>
            <person name="Goodwin L.A."/>
            <person name="Pitluck S."/>
            <person name="Liolios K."/>
            <person name="Pagani I."/>
            <person name="Ivanova N."/>
            <person name="Mikhailova N."/>
            <person name="Pati A."/>
            <person name="Palaniappan K."/>
            <person name="Land M."/>
            <person name="Pan C."/>
            <person name="Rohde M."/>
            <person name="Pukall R."/>
            <person name="Goker M."/>
            <person name="Detter J.C."/>
            <person name="Woyke T."/>
            <person name="Bristow J."/>
            <person name="Eisen J.A."/>
            <person name="Markowitz V."/>
            <person name="Hugenholtz P."/>
            <person name="Kyrpides N.C."/>
            <person name="Klenk H.P."/>
            <person name="Mavromatis K."/>
        </authorList>
    </citation>
    <scope>NUCLEOTIDE SEQUENCE [LARGE SCALE GENOMIC DNA]</scope>
    <source>
        <strain evidence="13">ATCC 700253 / DSM 10332 / NAL</strain>
    </source>
</reference>
<dbReference type="PIRSF" id="PIRSF001587">
    <property type="entry name" value="FGAM_synthase_II"/>
    <property type="match status" value="1"/>
</dbReference>
<dbReference type="SUPFAM" id="SSF55326">
    <property type="entry name" value="PurM N-terminal domain-like"/>
    <property type="match status" value="2"/>
</dbReference>
<feature type="domain" description="PurM-like N-terminal" evidence="9">
    <location>
        <begin position="433"/>
        <end position="545"/>
    </location>
</feature>
<dbReference type="EC" id="6.3.5.3" evidence="8"/>
<dbReference type="SUPFAM" id="SSF56042">
    <property type="entry name" value="PurM C-terminal domain-like"/>
    <property type="match status" value="2"/>
</dbReference>
<keyword evidence="7 8" id="KW-0460">Magnesium</keyword>
<feature type="binding site" evidence="8">
    <location>
        <position position="229"/>
    </location>
    <ligand>
        <name>substrate</name>
    </ligand>
</feature>
<dbReference type="EMBL" id="CP003179">
    <property type="protein sequence ID" value="AEW06134.1"/>
    <property type="molecule type" value="Genomic_DNA"/>
</dbReference>
<feature type="binding site" evidence="8">
    <location>
        <begin position="84"/>
        <end position="87"/>
    </location>
    <ligand>
        <name>substrate</name>
    </ligand>
</feature>
<dbReference type="InterPro" id="IPR036676">
    <property type="entry name" value="PurM-like_C_sf"/>
</dbReference>
<keyword evidence="3 8" id="KW-0479">Metal-binding</keyword>
<dbReference type="CDD" id="cd02203">
    <property type="entry name" value="PurL_repeat1"/>
    <property type="match status" value="1"/>
</dbReference>
<organism evidence="12 13">
    <name type="scientific">Sulfobacillus acidophilus (strain ATCC 700253 / DSM 10332 / NAL)</name>
    <dbReference type="NCBI Taxonomy" id="679936"/>
    <lineage>
        <taxon>Bacteria</taxon>
        <taxon>Bacillati</taxon>
        <taxon>Bacillota</taxon>
        <taxon>Clostridia</taxon>
        <taxon>Eubacteriales</taxon>
        <taxon>Clostridiales Family XVII. Incertae Sedis</taxon>
        <taxon>Sulfobacillus</taxon>
    </lineage>
</organism>
<name>G8TXD2_SULAD</name>
<dbReference type="PATRIC" id="fig|679936.5.peg.2765"/>
<feature type="domain" description="PurM-like C-terminal" evidence="10">
    <location>
        <begin position="189"/>
        <end position="343"/>
    </location>
</feature>
<comment type="function">
    <text evidence="8">Part of the phosphoribosylformylglycinamidine synthase complex involved in the purines biosynthetic pathway. Catalyzes the ATP-dependent conversion of formylglycinamide ribonucleotide (FGAR) and glutamine to yield formylglycinamidine ribonucleotide (FGAM) and glutamate. The FGAM synthase complex is composed of three subunits. PurQ produces an ammonia molecule by converting glutamine to glutamate. PurL transfers the ammonia molecule to FGAR to form FGAM in an ATP-dependent manner. PurS interacts with PurQ and PurL and is thought to assist in the transfer of the ammonia molecule from PurQ to PurL.</text>
</comment>
<gene>
    <name evidence="8" type="primary">purL</name>
    <name evidence="12" type="ordered locus">Sulac_2672</name>
</gene>
<keyword evidence="6 8" id="KW-0067">ATP-binding</keyword>
<evidence type="ECO:0000256" key="5">
    <source>
        <dbReference type="ARBA" id="ARBA00022755"/>
    </source>
</evidence>
<comment type="similarity">
    <text evidence="8">Belongs to the FGAMS family.</text>
</comment>
<evidence type="ECO:0000256" key="4">
    <source>
        <dbReference type="ARBA" id="ARBA00022741"/>
    </source>
</evidence>
<dbReference type="PANTHER" id="PTHR43555">
    <property type="entry name" value="PHOSPHORIBOSYLFORMYLGLYCINAMIDINE SYNTHASE SUBUNIT PURL"/>
    <property type="match status" value="1"/>
</dbReference>
<comment type="caution">
    <text evidence="8">Lacks conserved residue(s) required for the propagation of feature annotation.</text>
</comment>
<dbReference type="InterPro" id="IPR010074">
    <property type="entry name" value="PRibForGlyAmidine_synth_PurL"/>
</dbReference>
<dbReference type="HOGENOM" id="CLU_003100_0_1_9"/>
<keyword evidence="4 8" id="KW-0547">Nucleotide-binding</keyword>
<dbReference type="UniPathway" id="UPA00074">
    <property type="reaction ID" value="UER00128"/>
</dbReference>
<feature type="binding site" evidence="8">
    <location>
        <position position="42"/>
    </location>
    <ligand>
        <name>ATP</name>
        <dbReference type="ChEBI" id="CHEBI:30616"/>
    </ligand>
</feature>
<feature type="binding site" evidence="8">
    <location>
        <position position="523"/>
    </location>
    <ligand>
        <name>ATP</name>
        <dbReference type="ChEBI" id="CHEBI:30616"/>
    </ligand>
</feature>
<evidence type="ECO:0000259" key="11">
    <source>
        <dbReference type="Pfam" id="PF18072"/>
    </source>
</evidence>
<dbReference type="HAMAP" id="MF_00420">
    <property type="entry name" value="PurL_2"/>
    <property type="match status" value="1"/>
</dbReference>
<feature type="binding site" evidence="8">
    <location>
        <position position="486"/>
    </location>
    <ligand>
        <name>ATP</name>
        <dbReference type="ChEBI" id="CHEBI:30616"/>
    </ligand>
</feature>
<keyword evidence="13" id="KW-1185">Reference proteome</keyword>
<feature type="binding site" evidence="8">
    <location>
        <position position="526"/>
    </location>
    <ligand>
        <name>substrate</name>
    </ligand>
</feature>
<dbReference type="GO" id="GO:0005737">
    <property type="term" value="C:cytoplasm"/>
    <property type="evidence" value="ECO:0007669"/>
    <property type="project" value="UniProtKB-SubCell"/>
</dbReference>
<dbReference type="GO" id="GO:0005524">
    <property type="term" value="F:ATP binding"/>
    <property type="evidence" value="ECO:0007669"/>
    <property type="project" value="UniProtKB-UniRule"/>
</dbReference>
<feature type="domain" description="PurM-like N-terminal" evidence="9">
    <location>
        <begin position="64"/>
        <end position="176"/>
    </location>
</feature>
<dbReference type="GO" id="GO:0006189">
    <property type="term" value="P:'de novo' IMP biosynthetic process"/>
    <property type="evidence" value="ECO:0007669"/>
    <property type="project" value="UniProtKB-UniRule"/>
</dbReference>
<dbReference type="InterPro" id="IPR036921">
    <property type="entry name" value="PurM-like_N_sf"/>
</dbReference>
<dbReference type="KEGG" id="sap:Sulac_2672"/>
<feature type="active site" evidence="8">
    <location>
        <position position="39"/>
    </location>
</feature>
<dbReference type="Gene3D" id="3.30.1330.10">
    <property type="entry name" value="PurM-like, N-terminal domain"/>
    <property type="match status" value="2"/>
</dbReference>
<dbReference type="Gene3D" id="3.90.650.10">
    <property type="entry name" value="PurM-like C-terminal domain"/>
    <property type="match status" value="2"/>
</dbReference>
<dbReference type="Pfam" id="PF00586">
    <property type="entry name" value="AIRS"/>
    <property type="match status" value="2"/>
</dbReference>
<evidence type="ECO:0000259" key="10">
    <source>
        <dbReference type="Pfam" id="PF02769"/>
    </source>
</evidence>
<feature type="active site" description="Proton acceptor" evidence="8">
    <location>
        <position position="85"/>
    </location>
</feature>
<evidence type="ECO:0000313" key="13">
    <source>
        <dbReference type="Proteomes" id="UP000005439"/>
    </source>
</evidence>
<evidence type="ECO:0000313" key="12">
    <source>
        <dbReference type="EMBL" id="AEW06134.1"/>
    </source>
</evidence>
<feature type="binding site" evidence="8">
    <location>
        <position position="106"/>
    </location>
    <ligand>
        <name>substrate</name>
    </ligand>
</feature>
<feature type="domain" description="Phosphoribosylformylglycinamidine synthase linker" evidence="11">
    <location>
        <begin position="5"/>
        <end position="43"/>
    </location>
</feature>
<feature type="binding site" evidence="8">
    <location>
        <position position="107"/>
    </location>
    <ligand>
        <name>Mg(2+)</name>
        <dbReference type="ChEBI" id="CHEBI:18420"/>
        <label>2</label>
    </ligand>
</feature>
<keyword evidence="5 8" id="KW-0658">Purine biosynthesis</keyword>
<comment type="subunit">
    <text evidence="8">Monomer. Part of the FGAM synthase complex composed of 1 PurL, 1 PurQ and 2 PurS subunits.</text>
</comment>
<reference evidence="13" key="1">
    <citation type="submission" date="2011-12" db="EMBL/GenBank/DDBJ databases">
        <title>The complete genome of chromosome of Sulfobacillus acidophilus DSM 10332.</title>
        <authorList>
            <person name="Lucas S."/>
            <person name="Han J."/>
            <person name="Lapidus A."/>
            <person name="Bruce D."/>
            <person name="Goodwin L."/>
            <person name="Pitluck S."/>
            <person name="Peters L."/>
            <person name="Kyrpides N."/>
            <person name="Mavromatis K."/>
            <person name="Ivanova N."/>
            <person name="Mikhailova N."/>
            <person name="Chertkov O."/>
            <person name="Saunders E."/>
            <person name="Detter J.C."/>
            <person name="Tapia R."/>
            <person name="Han C."/>
            <person name="Land M."/>
            <person name="Hauser L."/>
            <person name="Markowitz V."/>
            <person name="Cheng J.-F."/>
            <person name="Hugenholtz P."/>
            <person name="Woyke T."/>
            <person name="Wu D."/>
            <person name="Pukall R."/>
            <person name="Gehrich-Schroeter G."/>
            <person name="Schneider S."/>
            <person name="Klenk H.-P."/>
            <person name="Eisen J.A."/>
        </authorList>
    </citation>
    <scope>NUCLEOTIDE SEQUENCE [LARGE SCALE GENOMIC DNA]</scope>
    <source>
        <strain evidence="13">ATCC 700253 / DSM 10332 / NAL</strain>
    </source>
</reference>
<dbReference type="Pfam" id="PF18072">
    <property type="entry name" value="FGAR-AT_linker"/>
    <property type="match status" value="1"/>
</dbReference>
<dbReference type="Proteomes" id="UP000005439">
    <property type="component" value="Chromosome"/>
</dbReference>
<dbReference type="InterPro" id="IPR010918">
    <property type="entry name" value="PurM-like_C_dom"/>
</dbReference>
<evidence type="ECO:0000256" key="8">
    <source>
        <dbReference type="HAMAP-Rule" id="MF_00420"/>
    </source>
</evidence>
<protein>
    <recommendedName>
        <fullName evidence="8">Phosphoribosylformylglycinamidine synthase subunit PurL</fullName>
        <shortName evidence="8">FGAM synthase</shortName>
        <ecNumber evidence="8">6.3.5.3</ecNumber>
    </recommendedName>
    <alternativeName>
        <fullName evidence="8">Formylglycinamide ribonucleotide amidotransferase subunit II</fullName>
        <shortName evidence="8">FGAR amidotransferase II</shortName>
        <shortName evidence="8">FGAR-AT II</shortName>
    </alternativeName>
    <alternativeName>
        <fullName evidence="8">Glutamine amidotransferase PurL</fullName>
    </alternativeName>
    <alternativeName>
        <fullName evidence="8">Phosphoribosylformylglycinamidine synthase subunit II</fullName>
    </alternativeName>
</protein>
<dbReference type="AlphaFoldDB" id="G8TXD2"/>
<evidence type="ECO:0000256" key="7">
    <source>
        <dbReference type="ARBA" id="ARBA00022842"/>
    </source>
</evidence>
<comment type="catalytic activity">
    <reaction evidence="8">
        <text>N(2)-formyl-N(1)-(5-phospho-beta-D-ribosyl)glycinamide + L-glutamine + ATP + H2O = 2-formamido-N(1)-(5-O-phospho-beta-D-ribosyl)acetamidine + L-glutamate + ADP + phosphate + H(+)</text>
        <dbReference type="Rhea" id="RHEA:17129"/>
        <dbReference type="ChEBI" id="CHEBI:15377"/>
        <dbReference type="ChEBI" id="CHEBI:15378"/>
        <dbReference type="ChEBI" id="CHEBI:29985"/>
        <dbReference type="ChEBI" id="CHEBI:30616"/>
        <dbReference type="ChEBI" id="CHEBI:43474"/>
        <dbReference type="ChEBI" id="CHEBI:58359"/>
        <dbReference type="ChEBI" id="CHEBI:147286"/>
        <dbReference type="ChEBI" id="CHEBI:147287"/>
        <dbReference type="ChEBI" id="CHEBI:456216"/>
        <dbReference type="EC" id="6.3.5.3"/>
    </reaction>
</comment>
<feature type="binding site" evidence="8">
    <location>
        <position position="257"/>
    </location>
    <ligand>
        <name>Mg(2+)</name>
        <dbReference type="ChEBI" id="CHEBI:18420"/>
        <label>2</label>
    </ligand>
</feature>
<proteinExistence type="inferred from homology"/>
<dbReference type="Pfam" id="PF02769">
    <property type="entry name" value="AIRS_C"/>
    <property type="match status" value="1"/>
</dbReference>
<feature type="binding site" evidence="8">
    <location>
        <position position="81"/>
    </location>
    <ligand>
        <name>ATP</name>
        <dbReference type="ChEBI" id="CHEBI:30616"/>
    </ligand>
</feature>
<dbReference type="InterPro" id="IPR016188">
    <property type="entry name" value="PurM-like_N"/>
</dbReference>
<sequence>MQPEDVGLTRAEYQEVLRLMGRTPNDLELGLFGALWSEHCSYKNSKGLLKHLPHQGPHVVTGPGGNAGVVRLTPEWEVAFKIESHNHPSYVEPEQGAATGVGGIIRDIVAMGARPVALADALRFGEDEASQVLLDGVVRGVGMYGNAIGIPTVTGDIGFGPGYAKNPLVNVLAVGIRSPRHKIGADTAQPGSLLVLWGRKTGRDGIHGASLLASRDFSGGDDDLRPTVQVGDPFLGKLVMEATLMAVAEGILDAVQDLGAAGLTSATAELLARSGVGAELWLDQVPVREAGMTPYEIMLSETQERMLLVVPEAQVERVIAIARHWEVPWAVIGRVTERPRLQLFFAEELVGEVHPAWLADEVPLRPVTDDFWQQLAEPLAPPAVSSATTVTLTRSTIEHLWQARDCRDRQSVYRQYDSMIQTHTVWGPDHDLAILQLKGVEPGLAVAVSGPGRWAAGDAYAAGFATVLRVLAVLAAQGAEPLGLTDGINAGNPYKPEAFQALAALLRGIADAARLTGVPVTGGNVSLHNETDGQAIWPTGIIGVVGRHDRPRQPVPDALQAAGHALWLIHPPARPEAMLGGSVWARLTGWGAPYSRSSDPEADHRALEWVRRSVTAPGVRACRAVGDGGALLTLTRMWLAAESGLGLETHIGPEAGAVWVNEAVPQWIMEVETNGQDRLAQSLADAGLTGFPIATVTPDGIFRLGSFEWTRTEVLAYYRQPYTEEVTP</sequence>
<dbReference type="STRING" id="679936.Sulac_2672"/>
<keyword evidence="2 8" id="KW-0436">Ligase</keyword>
<evidence type="ECO:0000256" key="6">
    <source>
        <dbReference type="ARBA" id="ARBA00022840"/>
    </source>
</evidence>
<keyword evidence="1 8" id="KW-0963">Cytoplasm</keyword>
<comment type="subcellular location">
    <subcellularLocation>
        <location evidence="8">Cytoplasm</location>
    </subcellularLocation>
</comment>
<feature type="binding site" evidence="8">
    <location>
        <position position="83"/>
    </location>
    <ligand>
        <name>Mg(2+)</name>
        <dbReference type="ChEBI" id="CHEBI:18420"/>
        <label>1</label>
    </ligand>
</feature>
<dbReference type="NCBIfam" id="TIGR01736">
    <property type="entry name" value="FGAM_synth_II"/>
    <property type="match status" value="1"/>
</dbReference>
<accession>G8TXD2</accession>
<evidence type="ECO:0000259" key="9">
    <source>
        <dbReference type="Pfam" id="PF00586"/>
    </source>
</evidence>
<evidence type="ECO:0000256" key="3">
    <source>
        <dbReference type="ARBA" id="ARBA00022723"/>
    </source>
</evidence>
<evidence type="ECO:0000256" key="2">
    <source>
        <dbReference type="ARBA" id="ARBA00022598"/>
    </source>
</evidence>
<dbReference type="NCBIfam" id="NF002290">
    <property type="entry name" value="PRK01213.1"/>
    <property type="match status" value="1"/>
</dbReference>
<dbReference type="GO" id="GO:0004642">
    <property type="term" value="F:phosphoribosylformylglycinamidine synthase activity"/>
    <property type="evidence" value="ECO:0007669"/>
    <property type="project" value="UniProtKB-UniRule"/>
</dbReference>
<dbReference type="FunFam" id="3.30.1330.10:FF:000004">
    <property type="entry name" value="Phosphoribosylformylglycinamidine synthase subunit PurL"/>
    <property type="match status" value="1"/>
</dbReference>
<dbReference type="GO" id="GO:0000287">
    <property type="term" value="F:magnesium ion binding"/>
    <property type="evidence" value="ECO:0007669"/>
    <property type="project" value="UniProtKB-UniRule"/>
</dbReference>
<evidence type="ECO:0000256" key="1">
    <source>
        <dbReference type="ARBA" id="ARBA00022490"/>
    </source>
</evidence>
<feature type="binding site" evidence="8">
    <location>
        <position position="524"/>
    </location>
    <ligand>
        <name>Mg(2+)</name>
        <dbReference type="ChEBI" id="CHEBI:18420"/>
        <label>1</label>
    </ligand>
</feature>
<dbReference type="InterPro" id="IPR041609">
    <property type="entry name" value="PurL_linker"/>
</dbReference>